<gene>
    <name evidence="1" type="ORF">MLD38_028618</name>
</gene>
<keyword evidence="2" id="KW-1185">Reference proteome</keyword>
<evidence type="ECO:0000313" key="1">
    <source>
        <dbReference type="EMBL" id="KAI4330320.1"/>
    </source>
</evidence>
<proteinExistence type="predicted"/>
<evidence type="ECO:0000313" key="2">
    <source>
        <dbReference type="Proteomes" id="UP001057402"/>
    </source>
</evidence>
<name>A0ACB9N7E2_9MYRT</name>
<sequence>MGKFVVVYFDDIIIYSCSLEEHVEYLRTVFHTIRDEKLYGNLRKCEFFESSVVFLGFVVSSEGIKVDESKIEAINEWPVPRNFHDVRSFHGLDSLYRRFIRGFSSIATLLTECLEGDKFEWTSAAQARFERLKEFLNEAPILALPNFARMFIVECDAWGVGIGGVWMQEGRPITHFRKKINGAKLNYSTYGKEFLAIVRVLVTWSHYLLPREFVLHTNHEALKYINGQHKLSRRHAKWDEFLQSFTFVLKHNPERRTQLRMPFQER</sequence>
<dbReference type="EMBL" id="CM042887">
    <property type="protein sequence ID" value="KAI4330320.1"/>
    <property type="molecule type" value="Genomic_DNA"/>
</dbReference>
<comment type="caution">
    <text evidence="1">The sequence shown here is derived from an EMBL/GenBank/DDBJ whole genome shotgun (WGS) entry which is preliminary data.</text>
</comment>
<dbReference type="Proteomes" id="UP001057402">
    <property type="component" value="Chromosome 8"/>
</dbReference>
<reference evidence="2" key="1">
    <citation type="journal article" date="2023" name="Front. Plant Sci.">
        <title>Chromosomal-level genome assembly of Melastoma candidum provides insights into trichome evolution.</title>
        <authorList>
            <person name="Zhong Y."/>
            <person name="Wu W."/>
            <person name="Sun C."/>
            <person name="Zou P."/>
            <person name="Liu Y."/>
            <person name="Dai S."/>
            <person name="Zhou R."/>
        </authorList>
    </citation>
    <scope>NUCLEOTIDE SEQUENCE [LARGE SCALE GENOMIC DNA]</scope>
</reference>
<protein>
    <submittedName>
        <fullName evidence="1">Uncharacterized protein</fullName>
    </submittedName>
</protein>
<accession>A0ACB9N7E2</accession>
<organism evidence="1 2">
    <name type="scientific">Melastoma candidum</name>
    <dbReference type="NCBI Taxonomy" id="119954"/>
    <lineage>
        <taxon>Eukaryota</taxon>
        <taxon>Viridiplantae</taxon>
        <taxon>Streptophyta</taxon>
        <taxon>Embryophyta</taxon>
        <taxon>Tracheophyta</taxon>
        <taxon>Spermatophyta</taxon>
        <taxon>Magnoliopsida</taxon>
        <taxon>eudicotyledons</taxon>
        <taxon>Gunneridae</taxon>
        <taxon>Pentapetalae</taxon>
        <taxon>rosids</taxon>
        <taxon>malvids</taxon>
        <taxon>Myrtales</taxon>
        <taxon>Melastomataceae</taxon>
        <taxon>Melastomatoideae</taxon>
        <taxon>Melastomateae</taxon>
        <taxon>Melastoma</taxon>
    </lineage>
</organism>